<evidence type="ECO:0000256" key="6">
    <source>
        <dbReference type="ARBA" id="ARBA00022989"/>
    </source>
</evidence>
<keyword evidence="4" id="KW-0934">Plastid</keyword>
<keyword evidence="11" id="KW-1185">Reference proteome</keyword>
<dbReference type="InterPro" id="IPR036001">
    <property type="entry name" value="PS_II_antenna-like_sf"/>
</dbReference>
<keyword evidence="7" id="KW-0157">Chromophore</keyword>
<keyword evidence="5" id="KW-0812">Transmembrane</keyword>
<evidence type="ECO:0000256" key="7">
    <source>
        <dbReference type="ARBA" id="ARBA00022991"/>
    </source>
</evidence>
<dbReference type="GO" id="GO:0009523">
    <property type="term" value="C:photosystem II"/>
    <property type="evidence" value="ECO:0007669"/>
    <property type="project" value="UniProtKB-KW"/>
</dbReference>
<organism evidence="10 11">
    <name type="scientific">Striga asiatica</name>
    <name type="common">Asiatic witchweed</name>
    <name type="synonym">Buchnera asiatica</name>
    <dbReference type="NCBI Taxonomy" id="4170"/>
    <lineage>
        <taxon>Eukaryota</taxon>
        <taxon>Viridiplantae</taxon>
        <taxon>Streptophyta</taxon>
        <taxon>Embryophyta</taxon>
        <taxon>Tracheophyta</taxon>
        <taxon>Spermatophyta</taxon>
        <taxon>Magnoliopsida</taxon>
        <taxon>eudicotyledons</taxon>
        <taxon>Gunneridae</taxon>
        <taxon>Pentapetalae</taxon>
        <taxon>asterids</taxon>
        <taxon>lamiids</taxon>
        <taxon>Lamiales</taxon>
        <taxon>Orobanchaceae</taxon>
        <taxon>Buchnereae</taxon>
        <taxon>Striga</taxon>
    </lineage>
</organism>
<keyword evidence="2" id="KW-0148">Chlorophyll</keyword>
<dbReference type="GO" id="GO:0016168">
    <property type="term" value="F:chlorophyll binding"/>
    <property type="evidence" value="ECO:0007669"/>
    <property type="project" value="UniProtKB-KW"/>
</dbReference>
<dbReference type="SUPFAM" id="SSF161077">
    <property type="entry name" value="Photosystem II antenna protein-like"/>
    <property type="match status" value="1"/>
</dbReference>
<reference evidence="11" key="1">
    <citation type="journal article" date="2019" name="Curr. Biol.">
        <title>Genome Sequence of Striga asiatica Provides Insight into the Evolution of Plant Parasitism.</title>
        <authorList>
            <person name="Yoshida S."/>
            <person name="Kim S."/>
            <person name="Wafula E.K."/>
            <person name="Tanskanen J."/>
            <person name="Kim Y.M."/>
            <person name="Honaas L."/>
            <person name="Yang Z."/>
            <person name="Spallek T."/>
            <person name="Conn C.E."/>
            <person name="Ichihashi Y."/>
            <person name="Cheong K."/>
            <person name="Cui S."/>
            <person name="Der J.P."/>
            <person name="Gundlach H."/>
            <person name="Jiao Y."/>
            <person name="Hori C."/>
            <person name="Ishida J.K."/>
            <person name="Kasahara H."/>
            <person name="Kiba T."/>
            <person name="Kim M.S."/>
            <person name="Koo N."/>
            <person name="Laohavisit A."/>
            <person name="Lee Y.H."/>
            <person name="Lumba S."/>
            <person name="McCourt P."/>
            <person name="Mortimer J.C."/>
            <person name="Mutuku J.M."/>
            <person name="Nomura T."/>
            <person name="Sasaki-Sekimoto Y."/>
            <person name="Seto Y."/>
            <person name="Wang Y."/>
            <person name="Wakatake T."/>
            <person name="Sakakibara H."/>
            <person name="Demura T."/>
            <person name="Yamaguchi S."/>
            <person name="Yoneyama K."/>
            <person name="Manabe R.I."/>
            <person name="Nelson D.C."/>
            <person name="Schulman A.H."/>
            <person name="Timko M.P."/>
            <person name="dePamphilis C.W."/>
            <person name="Choi D."/>
            <person name="Shirasu K."/>
        </authorList>
    </citation>
    <scope>NUCLEOTIDE SEQUENCE [LARGE SCALE GENOMIC DNA]</scope>
    <source>
        <strain evidence="11">cv. UVA1</strain>
    </source>
</reference>
<proteinExistence type="predicted"/>
<evidence type="ECO:0000313" key="11">
    <source>
        <dbReference type="Proteomes" id="UP000325081"/>
    </source>
</evidence>
<dbReference type="EMBL" id="BKCP01005572">
    <property type="protein sequence ID" value="GER38999.1"/>
    <property type="molecule type" value="Genomic_DNA"/>
</dbReference>
<dbReference type="Pfam" id="PF00421">
    <property type="entry name" value="PSII"/>
    <property type="match status" value="1"/>
</dbReference>
<dbReference type="InterPro" id="IPR000932">
    <property type="entry name" value="PS_antenna-like"/>
</dbReference>
<dbReference type="AlphaFoldDB" id="A0A5A7Q1I9"/>
<keyword evidence="8" id="KW-0472">Membrane</keyword>
<dbReference type="Proteomes" id="UP000325081">
    <property type="component" value="Unassembled WGS sequence"/>
</dbReference>
<keyword evidence="9" id="KW-0604">Photosystem II</keyword>
<evidence type="ECO:0000313" key="10">
    <source>
        <dbReference type="EMBL" id="GER38999.1"/>
    </source>
</evidence>
<evidence type="ECO:0000256" key="3">
    <source>
        <dbReference type="ARBA" id="ARBA00022531"/>
    </source>
</evidence>
<protein>
    <submittedName>
        <fullName evidence="10">Photosystem II CP47 chlorophyll apoprotein</fullName>
    </submittedName>
</protein>
<accession>A0A5A7Q1I9</accession>
<evidence type="ECO:0000256" key="1">
    <source>
        <dbReference type="ARBA" id="ARBA00004141"/>
    </source>
</evidence>
<comment type="subcellular location">
    <subcellularLocation>
        <location evidence="1">Membrane</location>
        <topology evidence="1">Multi-pass membrane protein</topology>
    </subcellularLocation>
</comment>
<keyword evidence="3" id="KW-0602">Photosynthesis</keyword>
<keyword evidence="6" id="KW-1133">Transmembrane helix</keyword>
<name>A0A5A7Q1I9_STRAF</name>
<evidence type="ECO:0000256" key="2">
    <source>
        <dbReference type="ARBA" id="ARBA00022494"/>
    </source>
</evidence>
<comment type="caution">
    <text evidence="10">The sequence shown here is derived from an EMBL/GenBank/DDBJ whole genome shotgun (WGS) entry which is preliminary data.</text>
</comment>
<gene>
    <name evidence="10" type="ORF">STAS_15548</name>
</gene>
<sequence>MEESSVTGLLKPVSSAALRVEIVVLHQNVKTKIQDCDRYQQMSYDSKLGCHSEVYVALLGYSELESSHALDQTMKKERCPEMSSAPACLSPDSPIFFPVGDPSYSKGVLFIALRIVALHFARLRLSISYDILVLLYYNTLRDYLKAHSDSSTFTMGTELRSFSPVSLAATLRFIIGLPQSRVLHLPLSPLWQAPPRRSFFTLGLKPGMSGRKQSNLFIPIWMIEPPSTGQQRRETGSSNKCPCCCSSGEFRDSNPQNKWNLMPNCEGGSSGLRELPGMLYKRYSKGMGTLVTMGRIVLRLGGSSGGGFLQSKIGIRECSCSMALYELAVFDPSDPVLDPMWRQVRYTLHDSFRNNRAVGVGSKALSFTESTKPAFRKSYAKYKAHSSGLYNRAQSLGIIDPLFTPREVADHYDSIPALPFGPPLLLAALLDFETALPLYHLL</sequence>
<evidence type="ECO:0000256" key="9">
    <source>
        <dbReference type="ARBA" id="ARBA00023276"/>
    </source>
</evidence>
<evidence type="ECO:0000256" key="4">
    <source>
        <dbReference type="ARBA" id="ARBA00022640"/>
    </source>
</evidence>
<evidence type="ECO:0000256" key="8">
    <source>
        <dbReference type="ARBA" id="ARBA00023136"/>
    </source>
</evidence>
<dbReference type="GO" id="GO:0009767">
    <property type="term" value="P:photosynthetic electron transport chain"/>
    <property type="evidence" value="ECO:0007669"/>
    <property type="project" value="InterPro"/>
</dbReference>
<evidence type="ECO:0000256" key="5">
    <source>
        <dbReference type="ARBA" id="ARBA00022692"/>
    </source>
</evidence>